<dbReference type="VEuPathDB" id="FungiDB:AMAG_01633"/>
<feature type="compositionally biased region" description="Basic and acidic residues" evidence="1">
    <location>
        <begin position="10"/>
        <end position="21"/>
    </location>
</feature>
<reference evidence="3" key="2">
    <citation type="submission" date="2009-11" db="EMBL/GenBank/DDBJ databases">
        <title>The Genome Sequence of Allomyces macrogynus strain ATCC 38327.</title>
        <authorList>
            <consortium name="The Broad Institute Genome Sequencing Platform"/>
            <person name="Russ C."/>
            <person name="Cuomo C."/>
            <person name="Shea T."/>
            <person name="Young S.K."/>
            <person name="Zeng Q."/>
            <person name="Koehrsen M."/>
            <person name="Haas B."/>
            <person name="Borodovsky M."/>
            <person name="Guigo R."/>
            <person name="Alvarado L."/>
            <person name="Berlin A."/>
            <person name="Borenstein D."/>
            <person name="Chen Z."/>
            <person name="Engels R."/>
            <person name="Freedman E."/>
            <person name="Gellesch M."/>
            <person name="Goldberg J."/>
            <person name="Griggs A."/>
            <person name="Gujja S."/>
            <person name="Heiman D."/>
            <person name="Hepburn T."/>
            <person name="Howarth C."/>
            <person name="Jen D."/>
            <person name="Larson L."/>
            <person name="Lewis B."/>
            <person name="Mehta T."/>
            <person name="Park D."/>
            <person name="Pearson M."/>
            <person name="Roberts A."/>
            <person name="Saif S."/>
            <person name="Shenoy N."/>
            <person name="Sisk P."/>
            <person name="Stolte C."/>
            <person name="Sykes S."/>
            <person name="Walk T."/>
            <person name="White J."/>
            <person name="Yandava C."/>
            <person name="Burger G."/>
            <person name="Gray M.W."/>
            <person name="Holland P.W.H."/>
            <person name="King N."/>
            <person name="Lang F.B.F."/>
            <person name="Roger A.J."/>
            <person name="Ruiz-Trillo I."/>
            <person name="Lander E."/>
            <person name="Nusbaum C."/>
        </authorList>
    </citation>
    <scope>NUCLEOTIDE SEQUENCE [LARGE SCALE GENOMIC DNA]</scope>
    <source>
        <strain evidence="3">ATCC 38327</strain>
    </source>
</reference>
<sequence>MNAADNSSQSDHDDALDRPEPPVHSPVLENPLNHQPDSPVSSDPTLPPSAKDTWDDATKTAFFAAVARSPRWDTLAIARAIQRPVTEVHWYLSTYQHHSQRLQASVPTAVTIHDDEWSEADEASTEDIDAEENSSAAFAQIMDQQLAMLNDDRPLTKEEAMRLRVFQMSRATTAMSELQNDGKPLVIMTDVWLDLHETLVTYLRTRIRDAILAAELRLRAQHPNTIVVVEEVTEADVASALHRSVLPRDEVDRARAHELADWWNLEYEPAHPEFRDEMYARAKDRFKEYDLDLDAIRQLRPPASPTSSEASESDKEGSVSGISASESRSSEESDDDDDEMDAE</sequence>
<name>A0A0L0S061_ALLM3</name>
<evidence type="ECO:0000313" key="3">
    <source>
        <dbReference type="Proteomes" id="UP000054350"/>
    </source>
</evidence>
<dbReference type="EMBL" id="GG745329">
    <property type="protein sequence ID" value="KNE55756.1"/>
    <property type="molecule type" value="Genomic_DNA"/>
</dbReference>
<gene>
    <name evidence="2" type="ORF">AMAG_01633</name>
</gene>
<keyword evidence="3" id="KW-1185">Reference proteome</keyword>
<feature type="compositionally biased region" description="Acidic residues" evidence="1">
    <location>
        <begin position="332"/>
        <end position="343"/>
    </location>
</feature>
<dbReference type="Proteomes" id="UP000054350">
    <property type="component" value="Unassembled WGS sequence"/>
</dbReference>
<feature type="region of interest" description="Disordered" evidence="1">
    <location>
        <begin position="1"/>
        <end position="53"/>
    </location>
</feature>
<protein>
    <submittedName>
        <fullName evidence="2">Uncharacterized protein</fullName>
    </submittedName>
</protein>
<evidence type="ECO:0000256" key="1">
    <source>
        <dbReference type="SAM" id="MobiDB-lite"/>
    </source>
</evidence>
<dbReference type="AlphaFoldDB" id="A0A0L0S061"/>
<reference evidence="2 3" key="1">
    <citation type="submission" date="2009-11" db="EMBL/GenBank/DDBJ databases">
        <title>Annotation of Allomyces macrogynus ATCC 38327.</title>
        <authorList>
            <consortium name="The Broad Institute Genome Sequencing Platform"/>
            <person name="Russ C."/>
            <person name="Cuomo C."/>
            <person name="Burger G."/>
            <person name="Gray M.W."/>
            <person name="Holland P.W.H."/>
            <person name="King N."/>
            <person name="Lang F.B.F."/>
            <person name="Roger A.J."/>
            <person name="Ruiz-Trillo I."/>
            <person name="Young S.K."/>
            <person name="Zeng Q."/>
            <person name="Gargeya S."/>
            <person name="Fitzgerald M."/>
            <person name="Haas B."/>
            <person name="Abouelleil A."/>
            <person name="Alvarado L."/>
            <person name="Arachchi H.M."/>
            <person name="Berlin A."/>
            <person name="Chapman S.B."/>
            <person name="Gearin G."/>
            <person name="Goldberg J."/>
            <person name="Griggs A."/>
            <person name="Gujja S."/>
            <person name="Hansen M."/>
            <person name="Heiman D."/>
            <person name="Howarth C."/>
            <person name="Larimer J."/>
            <person name="Lui A."/>
            <person name="MacDonald P.J.P."/>
            <person name="McCowen C."/>
            <person name="Montmayeur A."/>
            <person name="Murphy C."/>
            <person name="Neiman D."/>
            <person name="Pearson M."/>
            <person name="Priest M."/>
            <person name="Roberts A."/>
            <person name="Saif S."/>
            <person name="Shea T."/>
            <person name="Sisk P."/>
            <person name="Stolte C."/>
            <person name="Sykes S."/>
            <person name="Wortman J."/>
            <person name="Nusbaum C."/>
            <person name="Birren B."/>
        </authorList>
    </citation>
    <scope>NUCLEOTIDE SEQUENCE [LARGE SCALE GENOMIC DNA]</scope>
    <source>
        <strain evidence="2 3">ATCC 38327</strain>
    </source>
</reference>
<accession>A0A0L0S061</accession>
<proteinExistence type="predicted"/>
<feature type="compositionally biased region" description="Low complexity" evidence="1">
    <location>
        <begin position="318"/>
        <end position="327"/>
    </location>
</feature>
<evidence type="ECO:0000313" key="2">
    <source>
        <dbReference type="EMBL" id="KNE55756.1"/>
    </source>
</evidence>
<feature type="compositionally biased region" description="Polar residues" evidence="1">
    <location>
        <begin position="32"/>
        <end position="44"/>
    </location>
</feature>
<organism evidence="2 3">
    <name type="scientific">Allomyces macrogynus (strain ATCC 38327)</name>
    <name type="common">Allomyces javanicus var. macrogynus</name>
    <dbReference type="NCBI Taxonomy" id="578462"/>
    <lineage>
        <taxon>Eukaryota</taxon>
        <taxon>Fungi</taxon>
        <taxon>Fungi incertae sedis</taxon>
        <taxon>Blastocladiomycota</taxon>
        <taxon>Blastocladiomycetes</taxon>
        <taxon>Blastocladiales</taxon>
        <taxon>Blastocladiaceae</taxon>
        <taxon>Allomyces</taxon>
    </lineage>
</organism>
<dbReference type="OrthoDB" id="5575100at2759"/>
<feature type="region of interest" description="Disordered" evidence="1">
    <location>
        <begin position="297"/>
        <end position="343"/>
    </location>
</feature>